<keyword evidence="5" id="KW-0949">S-adenosyl-L-methionine</keyword>
<feature type="domain" description="S-adenosylmethionine-dependent methyltransferase" evidence="7">
    <location>
        <begin position="186"/>
        <end position="318"/>
    </location>
</feature>
<dbReference type="EC" id="2.1.1.191" evidence="9"/>
<dbReference type="GO" id="GO:0032259">
    <property type="term" value="P:methylation"/>
    <property type="evidence" value="ECO:0007669"/>
    <property type="project" value="UniProtKB-KW"/>
</dbReference>
<dbReference type="PANTHER" id="PTHR42873">
    <property type="entry name" value="RIBOSOMAL RNA LARGE SUBUNIT METHYLTRANSFERASE"/>
    <property type="match status" value="1"/>
</dbReference>
<sequence length="397" mass="43772">MAQTLPQVSLLTDRLPRGPWIYARQVDRPEGWIEGGELVEVVDDQGRFVGHAHYNAASDIRLRMLWRGRRTDLSHPREFLERRIAVADRLRRKVLGLERSTDVYRVVHAEGDGLSGLIVDRLGDVLVCEHHAVGPWRWRDDLTSVLQGLYSGATVVHRMPERAARREGLDGAPPPQIDGHLPREVHVTEHGLVYAVHPGEGHKTGFFCDQRDSRARIRSLAEGRRVADLCCNGGGFALNAAAGGAREVTAVDLDEVVLEDAQRSAELNAAALGSALPRFQHADAFQWLRECGGGFGLVVLDPPKWAAGRPELEEATRRYHDLNTLGIQAAGRDGLVATFSCSGALDMPSFMGIVFGAARRAERRIQLLETLGAGADHPQDPDFPRSRYLKGALLRVE</sequence>
<dbReference type="Pfam" id="PF10672">
    <property type="entry name" value="Methyltrans_SAM"/>
    <property type="match status" value="1"/>
</dbReference>
<gene>
    <name evidence="9" type="primary">rlmI_2</name>
    <name evidence="9" type="ORF">Pla163_21650</name>
</gene>
<dbReference type="EMBL" id="CP036290">
    <property type="protein sequence ID" value="QDU85041.1"/>
    <property type="molecule type" value="Genomic_DNA"/>
</dbReference>
<evidence type="ECO:0000256" key="4">
    <source>
        <dbReference type="ARBA" id="ARBA00022679"/>
    </source>
</evidence>
<dbReference type="InterPro" id="IPR015947">
    <property type="entry name" value="PUA-like_sf"/>
</dbReference>
<keyword evidence="3 9" id="KW-0489">Methyltransferase</keyword>
<evidence type="ECO:0000313" key="9">
    <source>
        <dbReference type="EMBL" id="QDU85041.1"/>
    </source>
</evidence>
<dbReference type="Pfam" id="PF17785">
    <property type="entry name" value="PUA_3"/>
    <property type="match status" value="1"/>
</dbReference>
<dbReference type="Gene3D" id="3.40.50.150">
    <property type="entry name" value="Vaccinia Virus protein VP39"/>
    <property type="match status" value="1"/>
</dbReference>
<comment type="similarity">
    <text evidence="6">Belongs to the methyltransferase superfamily. RlmI family.</text>
</comment>
<dbReference type="AlphaFoldDB" id="A0A518D0N9"/>
<feature type="domain" description="RlmI-like PUA" evidence="8">
    <location>
        <begin position="18"/>
        <end position="65"/>
    </location>
</feature>
<keyword evidence="10" id="KW-1185">Reference proteome</keyword>
<name>A0A518D0N9_9BACT</name>
<dbReference type="InterPro" id="IPR019614">
    <property type="entry name" value="SAM-dep_methyl-trfase"/>
</dbReference>
<dbReference type="GO" id="GO:0008168">
    <property type="term" value="F:methyltransferase activity"/>
    <property type="evidence" value="ECO:0007669"/>
    <property type="project" value="UniProtKB-KW"/>
</dbReference>
<dbReference type="CDD" id="cd21153">
    <property type="entry name" value="PUA_RlmI"/>
    <property type="match status" value="1"/>
</dbReference>
<organism evidence="9 10">
    <name type="scientific">Rohdeia mirabilis</name>
    <dbReference type="NCBI Taxonomy" id="2528008"/>
    <lineage>
        <taxon>Bacteria</taxon>
        <taxon>Pseudomonadati</taxon>
        <taxon>Planctomycetota</taxon>
        <taxon>Planctomycetia</taxon>
        <taxon>Planctomycetia incertae sedis</taxon>
        <taxon>Rohdeia</taxon>
    </lineage>
</organism>
<dbReference type="RefSeq" id="WP_145187653.1">
    <property type="nucleotide sequence ID" value="NZ_CP036290.1"/>
</dbReference>
<dbReference type="PANTHER" id="PTHR42873:SF1">
    <property type="entry name" value="S-ADENOSYLMETHIONINE-DEPENDENT METHYLTRANSFERASE DOMAIN-CONTAINING PROTEIN"/>
    <property type="match status" value="1"/>
</dbReference>
<protein>
    <submittedName>
        <fullName evidence="9">Ribosomal RNA large subunit methyltransferase I</fullName>
        <ecNumber evidence="9">2.1.1.191</ecNumber>
    </submittedName>
</protein>
<evidence type="ECO:0000256" key="1">
    <source>
        <dbReference type="ARBA" id="ARBA00004496"/>
    </source>
</evidence>
<evidence type="ECO:0000256" key="5">
    <source>
        <dbReference type="ARBA" id="ARBA00022691"/>
    </source>
</evidence>
<evidence type="ECO:0000256" key="6">
    <source>
        <dbReference type="ARBA" id="ARBA00038091"/>
    </source>
</evidence>
<reference evidence="9 10" key="1">
    <citation type="submission" date="2019-02" db="EMBL/GenBank/DDBJ databases">
        <title>Deep-cultivation of Planctomycetes and their phenomic and genomic characterization uncovers novel biology.</title>
        <authorList>
            <person name="Wiegand S."/>
            <person name="Jogler M."/>
            <person name="Boedeker C."/>
            <person name="Pinto D."/>
            <person name="Vollmers J."/>
            <person name="Rivas-Marin E."/>
            <person name="Kohn T."/>
            <person name="Peeters S.H."/>
            <person name="Heuer A."/>
            <person name="Rast P."/>
            <person name="Oberbeckmann S."/>
            <person name="Bunk B."/>
            <person name="Jeske O."/>
            <person name="Meyerdierks A."/>
            <person name="Storesund J.E."/>
            <person name="Kallscheuer N."/>
            <person name="Luecker S."/>
            <person name="Lage O.M."/>
            <person name="Pohl T."/>
            <person name="Merkel B.J."/>
            <person name="Hornburger P."/>
            <person name="Mueller R.-W."/>
            <person name="Bruemmer F."/>
            <person name="Labrenz M."/>
            <person name="Spormann A.M."/>
            <person name="Op den Camp H."/>
            <person name="Overmann J."/>
            <person name="Amann R."/>
            <person name="Jetten M.S.M."/>
            <person name="Mascher T."/>
            <person name="Medema M.H."/>
            <person name="Devos D.P."/>
            <person name="Kaster A.-K."/>
            <person name="Ovreas L."/>
            <person name="Rohde M."/>
            <person name="Galperin M.Y."/>
            <person name="Jogler C."/>
        </authorList>
    </citation>
    <scope>NUCLEOTIDE SEQUENCE [LARGE SCALE GENOMIC DNA]</scope>
    <source>
        <strain evidence="9 10">Pla163</strain>
    </source>
</reference>
<dbReference type="CDD" id="cd11572">
    <property type="entry name" value="RlmI_M_like"/>
    <property type="match status" value="1"/>
</dbReference>
<dbReference type="InterPro" id="IPR036974">
    <property type="entry name" value="PUA_sf"/>
</dbReference>
<dbReference type="InterPro" id="IPR041532">
    <property type="entry name" value="RlmI-like_PUA"/>
</dbReference>
<dbReference type="GO" id="GO:0005737">
    <property type="term" value="C:cytoplasm"/>
    <property type="evidence" value="ECO:0007669"/>
    <property type="project" value="UniProtKB-SubCell"/>
</dbReference>
<keyword evidence="2" id="KW-0963">Cytoplasm</keyword>
<dbReference type="PROSITE" id="PS50890">
    <property type="entry name" value="PUA"/>
    <property type="match status" value="1"/>
</dbReference>
<evidence type="ECO:0000256" key="3">
    <source>
        <dbReference type="ARBA" id="ARBA00022603"/>
    </source>
</evidence>
<evidence type="ECO:0000313" key="10">
    <source>
        <dbReference type="Proteomes" id="UP000319342"/>
    </source>
</evidence>
<evidence type="ECO:0000256" key="2">
    <source>
        <dbReference type="ARBA" id="ARBA00022490"/>
    </source>
</evidence>
<proteinExistence type="inferred from homology"/>
<keyword evidence="4 9" id="KW-0808">Transferase</keyword>
<comment type="subcellular location">
    <subcellularLocation>
        <location evidence="1">Cytoplasm</location>
    </subcellularLocation>
</comment>
<dbReference type="Gene3D" id="2.30.130.10">
    <property type="entry name" value="PUA domain"/>
    <property type="match status" value="1"/>
</dbReference>
<dbReference type="InterPro" id="IPR029063">
    <property type="entry name" value="SAM-dependent_MTases_sf"/>
</dbReference>
<dbReference type="SUPFAM" id="SSF53335">
    <property type="entry name" value="S-adenosyl-L-methionine-dependent methyltransferases"/>
    <property type="match status" value="1"/>
</dbReference>
<dbReference type="CDD" id="cd02440">
    <property type="entry name" value="AdoMet_MTases"/>
    <property type="match status" value="1"/>
</dbReference>
<dbReference type="Gene3D" id="3.30.750.80">
    <property type="entry name" value="RNA methyltransferase domain (HRMD) like"/>
    <property type="match status" value="1"/>
</dbReference>
<evidence type="ECO:0000259" key="7">
    <source>
        <dbReference type="Pfam" id="PF10672"/>
    </source>
</evidence>
<accession>A0A518D0N9</accession>
<dbReference type="SUPFAM" id="SSF88697">
    <property type="entry name" value="PUA domain-like"/>
    <property type="match status" value="1"/>
</dbReference>
<evidence type="ECO:0000259" key="8">
    <source>
        <dbReference type="Pfam" id="PF17785"/>
    </source>
</evidence>
<dbReference type="GO" id="GO:0003723">
    <property type="term" value="F:RNA binding"/>
    <property type="evidence" value="ECO:0007669"/>
    <property type="project" value="InterPro"/>
</dbReference>
<dbReference type="Proteomes" id="UP000319342">
    <property type="component" value="Chromosome"/>
</dbReference>
<dbReference type="OrthoDB" id="9805492at2"/>